<dbReference type="AlphaFoldDB" id="A0A3P7UUK4"/>
<dbReference type="GO" id="GO:0031267">
    <property type="term" value="F:small GTPase binding"/>
    <property type="evidence" value="ECO:0007669"/>
    <property type="project" value="TreeGrafter"/>
</dbReference>
<accession>A0A3P7UUK4</accession>
<dbReference type="GO" id="GO:0005802">
    <property type="term" value="C:trans-Golgi network"/>
    <property type="evidence" value="ECO:0007669"/>
    <property type="project" value="TreeGrafter"/>
</dbReference>
<dbReference type="EMBL" id="UZAG01016229">
    <property type="protein sequence ID" value="VDO26904.1"/>
    <property type="molecule type" value="Genomic_DNA"/>
</dbReference>
<gene>
    <name evidence="2" type="ORF">BTMF_LOCUS8090</name>
</gene>
<keyword evidence="1" id="KW-0175">Coiled coil</keyword>
<protein>
    <submittedName>
        <fullName evidence="2">Uncharacterized protein</fullName>
    </submittedName>
</protein>
<name>A0A3P7UUK4_9BILA</name>
<keyword evidence="3" id="KW-1185">Reference proteome</keyword>
<dbReference type="GO" id="GO:0099518">
    <property type="term" value="P:vesicle cytoskeletal trafficking"/>
    <property type="evidence" value="ECO:0007669"/>
    <property type="project" value="TreeGrafter"/>
</dbReference>
<reference evidence="2 3" key="1">
    <citation type="submission" date="2018-11" db="EMBL/GenBank/DDBJ databases">
        <authorList>
            <consortium name="Pathogen Informatics"/>
        </authorList>
    </citation>
    <scope>NUCLEOTIDE SEQUENCE [LARGE SCALE GENOMIC DNA]</scope>
</reference>
<proteinExistence type="predicted"/>
<organism evidence="2 3">
    <name type="scientific">Brugia timori</name>
    <dbReference type="NCBI Taxonomy" id="42155"/>
    <lineage>
        <taxon>Eukaryota</taxon>
        <taxon>Metazoa</taxon>
        <taxon>Ecdysozoa</taxon>
        <taxon>Nematoda</taxon>
        <taxon>Chromadorea</taxon>
        <taxon>Rhabditida</taxon>
        <taxon>Spirurina</taxon>
        <taxon>Spiruromorpha</taxon>
        <taxon>Filarioidea</taxon>
        <taxon>Onchocercidae</taxon>
        <taxon>Brugia</taxon>
    </lineage>
</organism>
<evidence type="ECO:0000256" key="1">
    <source>
        <dbReference type="SAM" id="Coils"/>
    </source>
</evidence>
<evidence type="ECO:0000313" key="2">
    <source>
        <dbReference type="EMBL" id="VDO26904.1"/>
    </source>
</evidence>
<dbReference type="Proteomes" id="UP000280834">
    <property type="component" value="Unassembled WGS sequence"/>
</dbReference>
<feature type="coiled-coil region" evidence="1">
    <location>
        <begin position="132"/>
        <end position="173"/>
    </location>
</feature>
<dbReference type="InterPro" id="IPR038830">
    <property type="entry name" value="CCDC186"/>
</dbReference>
<dbReference type="PANTHER" id="PTHR18911">
    <property type="entry name" value="CTCL TUMOR ANTIGEN HD-CL-01"/>
    <property type="match status" value="1"/>
</dbReference>
<dbReference type="PANTHER" id="PTHR18911:SF5">
    <property type="entry name" value="COILED-COIL DOMAIN-CONTAINING PROTEIN 186"/>
    <property type="match status" value="1"/>
</dbReference>
<sequence>MNAVINELRNEQKVLKKKNSSSLKELRAEVQHLRKLQSRSPNSFPPNAPPVENNLSLNVLPSGELLFISLNPKFGAMGLSTSSRTSSIASSTDIFPLAIDCTSTSISRIAAHREESQQFIISLSSDEANHMQQQMIEKIVKLQRQLARRQDKIEFLEEHVRQCTQELLKKTNEFQCALILKFVYSCSKFAKSSK</sequence>
<evidence type="ECO:0000313" key="3">
    <source>
        <dbReference type="Proteomes" id="UP000280834"/>
    </source>
</evidence>